<keyword evidence="14" id="KW-1185">Reference proteome</keyword>
<dbReference type="EC" id="1.1.1.169" evidence="4 10"/>
<evidence type="ECO:0000256" key="5">
    <source>
        <dbReference type="ARBA" id="ARBA00019465"/>
    </source>
</evidence>
<feature type="domain" description="Ketopantoate reductase N-terminal" evidence="11">
    <location>
        <begin position="8"/>
        <end position="154"/>
    </location>
</feature>
<feature type="domain" description="Ketopantoate reductase C-terminal" evidence="12">
    <location>
        <begin position="183"/>
        <end position="302"/>
    </location>
</feature>
<keyword evidence="10" id="KW-0566">Pantothenate biosynthesis</keyword>
<gene>
    <name evidence="13" type="ORF">CMV30_10830</name>
</gene>
<dbReference type="PANTHER" id="PTHR21708">
    <property type="entry name" value="PROBABLE 2-DEHYDROPANTOATE 2-REDUCTASE"/>
    <property type="match status" value="1"/>
</dbReference>
<dbReference type="PROSITE" id="PS51257">
    <property type="entry name" value="PROKAR_LIPOPROTEIN"/>
    <property type="match status" value="1"/>
</dbReference>
<reference evidence="13 14" key="1">
    <citation type="submission" date="2017-09" db="EMBL/GenBank/DDBJ databases">
        <title>Complete genome sequence of Verrucomicrobial strain HZ-65, isolated from freshwater.</title>
        <authorList>
            <person name="Choi A."/>
        </authorList>
    </citation>
    <scope>NUCLEOTIDE SEQUENCE [LARGE SCALE GENOMIC DNA]</scope>
    <source>
        <strain evidence="13 14">HZ-65</strain>
    </source>
</reference>
<dbReference type="Gene3D" id="3.40.50.720">
    <property type="entry name" value="NAD(P)-binding Rossmann-like Domain"/>
    <property type="match status" value="1"/>
</dbReference>
<name>A0A290QB39_9BACT</name>
<dbReference type="InterPro" id="IPR013752">
    <property type="entry name" value="KPA_reductase"/>
</dbReference>
<dbReference type="FunFam" id="1.10.1040.10:FF:000017">
    <property type="entry name" value="2-dehydropantoate 2-reductase"/>
    <property type="match status" value="1"/>
</dbReference>
<evidence type="ECO:0000256" key="7">
    <source>
        <dbReference type="ARBA" id="ARBA00023002"/>
    </source>
</evidence>
<dbReference type="InterPro" id="IPR036291">
    <property type="entry name" value="NAD(P)-bd_dom_sf"/>
</dbReference>
<comment type="similarity">
    <text evidence="3 10">Belongs to the ketopantoate reductase family.</text>
</comment>
<comment type="catalytic activity">
    <reaction evidence="9 10">
        <text>(R)-pantoate + NADP(+) = 2-dehydropantoate + NADPH + H(+)</text>
        <dbReference type="Rhea" id="RHEA:16233"/>
        <dbReference type="ChEBI" id="CHEBI:11561"/>
        <dbReference type="ChEBI" id="CHEBI:15378"/>
        <dbReference type="ChEBI" id="CHEBI:15980"/>
        <dbReference type="ChEBI" id="CHEBI:57783"/>
        <dbReference type="ChEBI" id="CHEBI:58349"/>
        <dbReference type="EC" id="1.1.1.169"/>
    </reaction>
</comment>
<evidence type="ECO:0000259" key="11">
    <source>
        <dbReference type="Pfam" id="PF02558"/>
    </source>
</evidence>
<evidence type="ECO:0000256" key="10">
    <source>
        <dbReference type="RuleBase" id="RU362068"/>
    </source>
</evidence>
<evidence type="ECO:0000256" key="2">
    <source>
        <dbReference type="ARBA" id="ARBA00004994"/>
    </source>
</evidence>
<dbReference type="RefSeq" id="WP_096056042.1">
    <property type="nucleotide sequence ID" value="NZ_CP023344.1"/>
</dbReference>
<dbReference type="NCBIfam" id="TIGR00745">
    <property type="entry name" value="apbA_panE"/>
    <property type="match status" value="1"/>
</dbReference>
<evidence type="ECO:0000313" key="13">
    <source>
        <dbReference type="EMBL" id="ATC64410.1"/>
    </source>
</evidence>
<proteinExistence type="inferred from homology"/>
<comment type="function">
    <text evidence="1 10">Catalyzes the NADPH-dependent reduction of ketopantoate into pantoic acid.</text>
</comment>
<dbReference type="KEGG" id="vbh:CMV30_10830"/>
<dbReference type="OrthoDB" id="9793586at2"/>
<dbReference type="InterPro" id="IPR013328">
    <property type="entry name" value="6PGD_dom2"/>
</dbReference>
<dbReference type="InterPro" id="IPR013332">
    <property type="entry name" value="KPR_N"/>
</dbReference>
<dbReference type="Pfam" id="PF02558">
    <property type="entry name" value="ApbA"/>
    <property type="match status" value="1"/>
</dbReference>
<dbReference type="FunFam" id="3.40.50.720:FF:000307">
    <property type="entry name" value="2-dehydropantoate 2-reductase"/>
    <property type="match status" value="1"/>
</dbReference>
<evidence type="ECO:0000256" key="6">
    <source>
        <dbReference type="ARBA" id="ARBA00022857"/>
    </source>
</evidence>
<keyword evidence="7 10" id="KW-0560">Oxidoreductase</keyword>
<dbReference type="AlphaFoldDB" id="A0A290QB39"/>
<evidence type="ECO:0000313" key="14">
    <source>
        <dbReference type="Proteomes" id="UP000217265"/>
    </source>
</evidence>
<dbReference type="InterPro" id="IPR003710">
    <property type="entry name" value="ApbA"/>
</dbReference>
<evidence type="ECO:0000256" key="1">
    <source>
        <dbReference type="ARBA" id="ARBA00002919"/>
    </source>
</evidence>
<dbReference type="EMBL" id="CP023344">
    <property type="protein sequence ID" value="ATC64410.1"/>
    <property type="molecule type" value="Genomic_DNA"/>
</dbReference>
<dbReference type="InterPro" id="IPR008927">
    <property type="entry name" value="6-PGluconate_DH-like_C_sf"/>
</dbReference>
<accession>A0A290QB39</accession>
<dbReference type="GO" id="GO:0005737">
    <property type="term" value="C:cytoplasm"/>
    <property type="evidence" value="ECO:0007669"/>
    <property type="project" value="TreeGrafter"/>
</dbReference>
<dbReference type="SUPFAM" id="SSF48179">
    <property type="entry name" value="6-phosphogluconate dehydrogenase C-terminal domain-like"/>
    <property type="match status" value="1"/>
</dbReference>
<dbReference type="Proteomes" id="UP000217265">
    <property type="component" value="Chromosome"/>
</dbReference>
<dbReference type="Pfam" id="PF08546">
    <property type="entry name" value="ApbA_C"/>
    <property type="match status" value="1"/>
</dbReference>
<evidence type="ECO:0000256" key="9">
    <source>
        <dbReference type="ARBA" id="ARBA00048793"/>
    </source>
</evidence>
<evidence type="ECO:0000256" key="4">
    <source>
        <dbReference type="ARBA" id="ARBA00013014"/>
    </source>
</evidence>
<dbReference type="SUPFAM" id="SSF51735">
    <property type="entry name" value="NAD(P)-binding Rossmann-fold domains"/>
    <property type="match status" value="1"/>
</dbReference>
<evidence type="ECO:0000259" key="12">
    <source>
        <dbReference type="Pfam" id="PF08546"/>
    </source>
</evidence>
<sequence length="307" mass="33142">MENVFAKIAVVGSGALGCYYGAMLARSGVAVTFLVRSDLAVVRERGLRVKLPTEEFALREVRAQATPEEIGPCDLVIVALKTTANGDFRTLIAPLLHERTAILTLQNGLGSDEELARLFGAERVMGGLCFICVNRTAPGEVLCIEPGSLSLGEFGRPVSERLRAVGELFTRSGVRCQLGDDLAWLRWKKLVWNVPFNGLSIVAGGITTDVILADAALEAEVRALMAEVIGAAGKLGYAIPMNVIDQQIAHTRPMGPYKPSSLIDYLAGRAVEVEEIWGEPLRRAQAVGAQVPRMAMLYALLGRLTKR</sequence>
<dbReference type="GO" id="GO:0015940">
    <property type="term" value="P:pantothenate biosynthetic process"/>
    <property type="evidence" value="ECO:0007669"/>
    <property type="project" value="UniProtKB-UniPathway"/>
</dbReference>
<dbReference type="GO" id="GO:0008677">
    <property type="term" value="F:2-dehydropantoate 2-reductase activity"/>
    <property type="evidence" value="ECO:0007669"/>
    <property type="project" value="UniProtKB-EC"/>
</dbReference>
<evidence type="ECO:0000256" key="8">
    <source>
        <dbReference type="ARBA" id="ARBA00032024"/>
    </source>
</evidence>
<keyword evidence="6 10" id="KW-0521">NADP</keyword>
<comment type="pathway">
    <text evidence="2 10">Cofactor biosynthesis; (R)-pantothenate biosynthesis; (R)-pantoate from 3-methyl-2-oxobutanoate: step 2/2.</text>
</comment>
<dbReference type="PANTHER" id="PTHR21708:SF26">
    <property type="entry name" value="2-DEHYDROPANTOATE 2-REDUCTASE"/>
    <property type="match status" value="1"/>
</dbReference>
<evidence type="ECO:0000256" key="3">
    <source>
        <dbReference type="ARBA" id="ARBA00007870"/>
    </source>
</evidence>
<dbReference type="UniPathway" id="UPA00028">
    <property type="reaction ID" value="UER00004"/>
</dbReference>
<protein>
    <recommendedName>
        <fullName evidence="5 10">2-dehydropantoate 2-reductase</fullName>
        <ecNumber evidence="4 10">1.1.1.169</ecNumber>
    </recommendedName>
    <alternativeName>
        <fullName evidence="8 10">Ketopantoate reductase</fullName>
    </alternativeName>
</protein>
<dbReference type="InterPro" id="IPR051402">
    <property type="entry name" value="KPR-Related"/>
</dbReference>
<organism evidence="13 14">
    <name type="scientific">Nibricoccus aquaticus</name>
    <dbReference type="NCBI Taxonomy" id="2576891"/>
    <lineage>
        <taxon>Bacteria</taxon>
        <taxon>Pseudomonadati</taxon>
        <taxon>Verrucomicrobiota</taxon>
        <taxon>Opitutia</taxon>
        <taxon>Opitutales</taxon>
        <taxon>Opitutaceae</taxon>
        <taxon>Nibricoccus</taxon>
    </lineage>
</organism>
<dbReference type="Gene3D" id="1.10.1040.10">
    <property type="entry name" value="N-(1-d-carboxylethyl)-l-norvaline Dehydrogenase, domain 2"/>
    <property type="match status" value="1"/>
</dbReference>